<sequence>MGPSAPFPSLHLSGLNHHFTSFPVLKRVHLYLPLCHLSFPSLSCSASVKSERGFQNAGSAQMEWKGPGGPVGQTWACWAHSVCGWRWLLLEGLRSVVGAHRVLSSTWLGGTCEDVCTWEIMKKIQHCPTKG</sequence>
<name>A0A7J7WHG5_MYOMY</name>
<comment type="caution">
    <text evidence="1">The sequence shown here is derived from an EMBL/GenBank/DDBJ whole genome shotgun (WGS) entry which is preliminary data.</text>
</comment>
<evidence type="ECO:0000313" key="1">
    <source>
        <dbReference type="EMBL" id="KAF6336829.1"/>
    </source>
</evidence>
<gene>
    <name evidence="1" type="ORF">mMyoMyo1_012048</name>
</gene>
<evidence type="ECO:0000313" key="2">
    <source>
        <dbReference type="Proteomes" id="UP000527355"/>
    </source>
</evidence>
<keyword evidence="2" id="KW-1185">Reference proteome</keyword>
<accession>A0A7J7WHG5</accession>
<proteinExistence type="predicted"/>
<organism evidence="1 2">
    <name type="scientific">Myotis myotis</name>
    <name type="common">Greater mouse-eared bat</name>
    <name type="synonym">Vespertilio myotis</name>
    <dbReference type="NCBI Taxonomy" id="51298"/>
    <lineage>
        <taxon>Eukaryota</taxon>
        <taxon>Metazoa</taxon>
        <taxon>Chordata</taxon>
        <taxon>Craniata</taxon>
        <taxon>Vertebrata</taxon>
        <taxon>Euteleostomi</taxon>
        <taxon>Mammalia</taxon>
        <taxon>Eutheria</taxon>
        <taxon>Laurasiatheria</taxon>
        <taxon>Chiroptera</taxon>
        <taxon>Yangochiroptera</taxon>
        <taxon>Vespertilionidae</taxon>
        <taxon>Myotis</taxon>
    </lineage>
</organism>
<dbReference type="AlphaFoldDB" id="A0A7J7WHG5"/>
<dbReference type="Proteomes" id="UP000527355">
    <property type="component" value="Unassembled WGS sequence"/>
</dbReference>
<dbReference type="EMBL" id="JABWUV010000008">
    <property type="protein sequence ID" value="KAF6336829.1"/>
    <property type="molecule type" value="Genomic_DNA"/>
</dbReference>
<protein>
    <submittedName>
        <fullName evidence="1">Uncharacterized protein</fullName>
    </submittedName>
</protein>
<reference evidence="1 2" key="1">
    <citation type="journal article" date="2020" name="Nature">
        <title>Six reference-quality genomes reveal evolution of bat adaptations.</title>
        <authorList>
            <person name="Jebb D."/>
            <person name="Huang Z."/>
            <person name="Pippel M."/>
            <person name="Hughes G.M."/>
            <person name="Lavrichenko K."/>
            <person name="Devanna P."/>
            <person name="Winkler S."/>
            <person name="Jermiin L.S."/>
            <person name="Skirmuntt E.C."/>
            <person name="Katzourakis A."/>
            <person name="Burkitt-Gray L."/>
            <person name="Ray D.A."/>
            <person name="Sullivan K.A.M."/>
            <person name="Roscito J.G."/>
            <person name="Kirilenko B.M."/>
            <person name="Davalos L.M."/>
            <person name="Corthals A.P."/>
            <person name="Power M.L."/>
            <person name="Jones G."/>
            <person name="Ransome R.D."/>
            <person name="Dechmann D.K.N."/>
            <person name="Locatelli A.G."/>
            <person name="Puechmaille S.J."/>
            <person name="Fedrigo O."/>
            <person name="Jarvis E.D."/>
            <person name="Hiller M."/>
            <person name="Vernes S.C."/>
            <person name="Myers E.W."/>
            <person name="Teeling E.C."/>
        </authorList>
    </citation>
    <scope>NUCLEOTIDE SEQUENCE [LARGE SCALE GENOMIC DNA]</scope>
    <source>
        <strain evidence="1">MMyoMyo1</strain>
        <tissue evidence="1">Flight muscle</tissue>
    </source>
</reference>